<feature type="transmembrane region" description="Helical" evidence="6">
    <location>
        <begin position="119"/>
        <end position="141"/>
    </location>
</feature>
<comment type="caution">
    <text evidence="7">The sequence shown here is derived from an EMBL/GenBank/DDBJ whole genome shotgun (WGS) entry which is preliminary data.</text>
</comment>
<sequence length="211" mass="22586">MFSYAEWVTFLTLAVAATLSPGPAVLLAVRNGAQIGFKRSLSGITGNVCAMLTYALLATIGVAVVFSAFPMFAFWAQVLGGGYLIFLGLKLLLSRREVNAQASDLAANATKRGRLFAEAYLVGLSNPKALLFYSALFPQFVKPGELILIQSTSLALTFAFCSFTALCIYSWLASRVATRLSSGRAWSFANQCSGIIFMGLGGGLIFNSTFR</sequence>
<feature type="transmembrane region" description="Helical" evidence="6">
    <location>
        <begin position="72"/>
        <end position="93"/>
    </location>
</feature>
<keyword evidence="5 6" id="KW-0472">Membrane</keyword>
<dbReference type="Proteomes" id="UP000235803">
    <property type="component" value="Unassembled WGS sequence"/>
</dbReference>
<dbReference type="PIRSF" id="PIRSF006324">
    <property type="entry name" value="LeuE"/>
    <property type="match status" value="1"/>
</dbReference>
<evidence type="ECO:0000256" key="5">
    <source>
        <dbReference type="ARBA" id="ARBA00023136"/>
    </source>
</evidence>
<dbReference type="AlphaFoldDB" id="A0A2N7U2F7"/>
<dbReference type="PANTHER" id="PTHR30086">
    <property type="entry name" value="ARGININE EXPORTER PROTEIN ARGO"/>
    <property type="match status" value="1"/>
</dbReference>
<evidence type="ECO:0000256" key="4">
    <source>
        <dbReference type="ARBA" id="ARBA00022989"/>
    </source>
</evidence>
<evidence type="ECO:0000256" key="6">
    <source>
        <dbReference type="SAM" id="Phobius"/>
    </source>
</evidence>
<reference evidence="7 8" key="1">
    <citation type="submission" date="2018-01" db="EMBL/GenBank/DDBJ databases">
        <title>Halomonas endophytica sp. nov., isolated from storage liquid in the stems of Populus euphratica.</title>
        <authorList>
            <person name="Chen C."/>
        </authorList>
    </citation>
    <scope>NUCLEOTIDE SEQUENCE [LARGE SCALE GENOMIC DNA]</scope>
    <source>
        <strain evidence="7 8">MC28</strain>
    </source>
</reference>
<evidence type="ECO:0000313" key="8">
    <source>
        <dbReference type="Proteomes" id="UP000235803"/>
    </source>
</evidence>
<feature type="transmembrane region" description="Helical" evidence="6">
    <location>
        <begin position="185"/>
        <end position="206"/>
    </location>
</feature>
<evidence type="ECO:0000256" key="2">
    <source>
        <dbReference type="ARBA" id="ARBA00022475"/>
    </source>
</evidence>
<dbReference type="Pfam" id="PF01810">
    <property type="entry name" value="LysE"/>
    <property type="match status" value="1"/>
</dbReference>
<dbReference type="RefSeq" id="WP_102653691.1">
    <property type="nucleotide sequence ID" value="NZ_PNRF01000027.1"/>
</dbReference>
<feature type="transmembrane region" description="Helical" evidence="6">
    <location>
        <begin position="147"/>
        <end position="173"/>
    </location>
</feature>
<accession>A0A2N7U2F7</accession>
<name>A0A2N7U2F7_9GAMM</name>
<evidence type="ECO:0000313" key="7">
    <source>
        <dbReference type="EMBL" id="PMR74626.1"/>
    </source>
</evidence>
<dbReference type="PANTHER" id="PTHR30086:SF20">
    <property type="entry name" value="ARGININE EXPORTER PROTEIN ARGO-RELATED"/>
    <property type="match status" value="1"/>
</dbReference>
<evidence type="ECO:0000256" key="3">
    <source>
        <dbReference type="ARBA" id="ARBA00022692"/>
    </source>
</evidence>
<dbReference type="GO" id="GO:0005886">
    <property type="term" value="C:plasma membrane"/>
    <property type="evidence" value="ECO:0007669"/>
    <property type="project" value="UniProtKB-SubCell"/>
</dbReference>
<dbReference type="OrthoDB" id="9804822at2"/>
<comment type="subcellular location">
    <subcellularLocation>
        <location evidence="1">Cell membrane</location>
        <topology evidence="1">Multi-pass membrane protein</topology>
    </subcellularLocation>
</comment>
<organism evidence="7 8">
    <name type="scientific">Billgrantia endophytica</name>
    <dbReference type="NCBI Taxonomy" id="2033802"/>
    <lineage>
        <taxon>Bacteria</taxon>
        <taxon>Pseudomonadati</taxon>
        <taxon>Pseudomonadota</taxon>
        <taxon>Gammaproteobacteria</taxon>
        <taxon>Oceanospirillales</taxon>
        <taxon>Halomonadaceae</taxon>
        <taxon>Billgrantia</taxon>
    </lineage>
</organism>
<dbReference type="GO" id="GO:0015171">
    <property type="term" value="F:amino acid transmembrane transporter activity"/>
    <property type="evidence" value="ECO:0007669"/>
    <property type="project" value="TreeGrafter"/>
</dbReference>
<dbReference type="InterPro" id="IPR001123">
    <property type="entry name" value="LeuE-type"/>
</dbReference>
<keyword evidence="3 6" id="KW-0812">Transmembrane</keyword>
<keyword evidence="4 6" id="KW-1133">Transmembrane helix</keyword>
<feature type="transmembrane region" description="Helical" evidence="6">
    <location>
        <begin position="6"/>
        <end position="29"/>
    </location>
</feature>
<keyword evidence="2" id="KW-1003">Cell membrane</keyword>
<proteinExistence type="predicted"/>
<gene>
    <name evidence="7" type="ORF">C1H69_12240</name>
</gene>
<keyword evidence="8" id="KW-1185">Reference proteome</keyword>
<feature type="transmembrane region" description="Helical" evidence="6">
    <location>
        <begin position="41"/>
        <end position="66"/>
    </location>
</feature>
<protein>
    <submittedName>
        <fullName evidence="7">LysE family translocator</fullName>
    </submittedName>
</protein>
<evidence type="ECO:0000256" key="1">
    <source>
        <dbReference type="ARBA" id="ARBA00004651"/>
    </source>
</evidence>
<dbReference type="EMBL" id="PNRF01000027">
    <property type="protein sequence ID" value="PMR74626.1"/>
    <property type="molecule type" value="Genomic_DNA"/>
</dbReference>